<gene>
    <name evidence="6" type="ORF">GCM10011512_16210</name>
</gene>
<proteinExistence type="predicted"/>
<name>A0ABQ1P471_9MICC</name>
<evidence type="ECO:0000256" key="1">
    <source>
        <dbReference type="ARBA" id="ARBA00021292"/>
    </source>
</evidence>
<dbReference type="Gene3D" id="3.40.50.2000">
    <property type="entry name" value="Glycogen Phosphorylase B"/>
    <property type="match status" value="2"/>
</dbReference>
<organism evidence="6 7">
    <name type="scientific">Tersicoccus solisilvae</name>
    <dbReference type="NCBI Taxonomy" id="1882339"/>
    <lineage>
        <taxon>Bacteria</taxon>
        <taxon>Bacillati</taxon>
        <taxon>Actinomycetota</taxon>
        <taxon>Actinomycetes</taxon>
        <taxon>Micrococcales</taxon>
        <taxon>Micrococcaceae</taxon>
        <taxon>Tersicoccus</taxon>
    </lineage>
</organism>
<dbReference type="InterPro" id="IPR050194">
    <property type="entry name" value="Glycosyltransferase_grp1"/>
</dbReference>
<evidence type="ECO:0000256" key="3">
    <source>
        <dbReference type="ARBA" id="ARBA00022679"/>
    </source>
</evidence>
<keyword evidence="7" id="KW-1185">Reference proteome</keyword>
<dbReference type="Pfam" id="PF00534">
    <property type="entry name" value="Glycos_transf_1"/>
    <property type="match status" value="1"/>
</dbReference>
<dbReference type="SUPFAM" id="SSF53756">
    <property type="entry name" value="UDP-Glycosyltransferase/glycogen phosphorylase"/>
    <property type="match status" value="1"/>
</dbReference>
<reference evidence="7" key="1">
    <citation type="journal article" date="2019" name="Int. J. Syst. Evol. Microbiol.">
        <title>The Global Catalogue of Microorganisms (GCM) 10K type strain sequencing project: providing services to taxonomists for standard genome sequencing and annotation.</title>
        <authorList>
            <consortium name="The Broad Institute Genomics Platform"/>
            <consortium name="The Broad Institute Genome Sequencing Center for Infectious Disease"/>
            <person name="Wu L."/>
            <person name="Ma J."/>
        </authorList>
    </citation>
    <scope>NUCLEOTIDE SEQUENCE [LARGE SCALE GENOMIC DNA]</scope>
    <source>
        <strain evidence="7">CGMCC 1.15480</strain>
    </source>
</reference>
<evidence type="ECO:0000313" key="7">
    <source>
        <dbReference type="Proteomes" id="UP000597761"/>
    </source>
</evidence>
<evidence type="ECO:0000313" key="6">
    <source>
        <dbReference type="EMBL" id="GGC89995.1"/>
    </source>
</evidence>
<comment type="caution">
    <text evidence="6">The sequence shown here is derived from an EMBL/GenBank/DDBJ whole genome shotgun (WGS) entry which is preliminary data.</text>
</comment>
<protein>
    <recommendedName>
        <fullName evidence="1">D-inositol 3-phosphate glycosyltransferase</fullName>
    </recommendedName>
</protein>
<dbReference type="RefSeq" id="WP_188667831.1">
    <property type="nucleotide sequence ID" value="NZ_BMJI01000007.1"/>
</dbReference>
<feature type="domain" description="Glycosyl transferase family 1" evidence="4">
    <location>
        <begin position="393"/>
        <end position="563"/>
    </location>
</feature>
<dbReference type="InterPro" id="IPR001296">
    <property type="entry name" value="Glyco_trans_1"/>
</dbReference>
<evidence type="ECO:0000259" key="4">
    <source>
        <dbReference type="Pfam" id="PF00534"/>
    </source>
</evidence>
<dbReference type="PANTHER" id="PTHR45947">
    <property type="entry name" value="SULFOQUINOVOSYL TRANSFERASE SQD2"/>
    <property type="match status" value="1"/>
</dbReference>
<dbReference type="EMBL" id="BMJI01000007">
    <property type="protein sequence ID" value="GGC89995.1"/>
    <property type="molecule type" value="Genomic_DNA"/>
</dbReference>
<dbReference type="Proteomes" id="UP000597761">
    <property type="component" value="Unassembled WGS sequence"/>
</dbReference>
<keyword evidence="2" id="KW-0328">Glycosyltransferase</keyword>
<dbReference type="Pfam" id="PF13579">
    <property type="entry name" value="Glyco_trans_4_4"/>
    <property type="match status" value="1"/>
</dbReference>
<sequence>MSPRAPSALPRNAVVAATTITRHLREDPALFALLVSRRLPVAVTGRVARRILRHAAPESTSPVVLAAALVAGQDADLDRRLAVAVEAAPRPGRRARTTRRWAAEIAIAAGRVEPAEALIAAAPPGAARARTVARHQWYAGDMTGAVAQLEAAGRPAARLATRMRAELDVFSGWTPTLPERPAVAVDGRVLHVLINSLPHTGSGYAQRSHSILLAQRDHGLDPLAVTRLGYPVQVGRVLARDADVVDGITYRRLLPARLAPTGRDRLQQQAELLLDVGRRFRPSVVHGTTDFTNGIVARAVARSLGVPFVYEVRGQLADTWASTRPAEARASERYRLFQAREADLMRSADLVVTLGRAMRDPILAAGVPEDRIVLTPNAVGEAYLAPPLTPAAARERLGLPDDGPIVGTVSSLVDYEGLDDLVHAVALLAPSHPTVRLMIVGSGAAEPALRRAAEAAGIGDRAIFTGRVPRERAALYHQALDVFVVPRKDRAVTRVVTPLKPVEALASARPVVASDLPALREIVEDGVTGRLVPPEDPDALAGGLAALLADAGSRERMGAAGRDHVLTHRTWAANAAALAAAYERARGTTT</sequence>
<dbReference type="InterPro" id="IPR028098">
    <property type="entry name" value="Glyco_trans_4-like_N"/>
</dbReference>
<accession>A0ABQ1P471</accession>
<keyword evidence="3" id="KW-0808">Transferase</keyword>
<feature type="domain" description="Glycosyltransferase subfamily 4-like N-terminal" evidence="5">
    <location>
        <begin position="203"/>
        <end position="377"/>
    </location>
</feature>
<evidence type="ECO:0000259" key="5">
    <source>
        <dbReference type="Pfam" id="PF13579"/>
    </source>
</evidence>
<evidence type="ECO:0000256" key="2">
    <source>
        <dbReference type="ARBA" id="ARBA00022676"/>
    </source>
</evidence>
<dbReference type="PANTHER" id="PTHR45947:SF3">
    <property type="entry name" value="SULFOQUINOVOSYL TRANSFERASE SQD2"/>
    <property type="match status" value="1"/>
</dbReference>